<dbReference type="PANTHER" id="PTHR12241:SF162">
    <property type="entry name" value="TUBULIN MONOGLUTAMYLASE TTLL4"/>
    <property type="match status" value="1"/>
</dbReference>
<dbReference type="OrthoDB" id="202825at2759"/>
<dbReference type="GeneID" id="106176037"/>
<dbReference type="PANTHER" id="PTHR12241">
    <property type="entry name" value="TUBULIN POLYGLUTAMYLASE"/>
    <property type="match status" value="1"/>
</dbReference>
<evidence type="ECO:0000313" key="5">
    <source>
        <dbReference type="RefSeq" id="XP_013413702.1"/>
    </source>
</evidence>
<dbReference type="PROSITE" id="PS51221">
    <property type="entry name" value="TTL"/>
    <property type="match status" value="1"/>
</dbReference>
<gene>
    <name evidence="5" type="primary">LOC106176037</name>
</gene>
<accession>A0A1S3JTN0</accession>
<reference evidence="5" key="1">
    <citation type="submission" date="2025-08" db="UniProtKB">
        <authorList>
            <consortium name="RefSeq"/>
        </authorList>
    </citation>
    <scope>IDENTIFICATION</scope>
    <source>
        <tissue evidence="5">Gonads</tissue>
    </source>
</reference>
<name>A0A1S3JTN0_LINAN</name>
<evidence type="ECO:0000256" key="1">
    <source>
        <dbReference type="ARBA" id="ARBA00022598"/>
    </source>
</evidence>
<dbReference type="Gene3D" id="3.30.470.20">
    <property type="entry name" value="ATP-grasp fold, B domain"/>
    <property type="match status" value="1"/>
</dbReference>
<organism evidence="4 5">
    <name type="scientific">Lingula anatina</name>
    <name type="common">Brachiopod</name>
    <name type="synonym">Lingula unguis</name>
    <dbReference type="NCBI Taxonomy" id="7574"/>
    <lineage>
        <taxon>Eukaryota</taxon>
        <taxon>Metazoa</taxon>
        <taxon>Spiralia</taxon>
        <taxon>Lophotrochozoa</taxon>
        <taxon>Brachiopoda</taxon>
        <taxon>Linguliformea</taxon>
        <taxon>Lingulata</taxon>
        <taxon>Lingulida</taxon>
        <taxon>Linguloidea</taxon>
        <taxon>Lingulidae</taxon>
        <taxon>Lingula</taxon>
    </lineage>
</organism>
<protein>
    <submittedName>
        <fullName evidence="5">Tubulin polyglutamylase TTLL4-like</fullName>
    </submittedName>
</protein>
<dbReference type="InterPro" id="IPR004344">
    <property type="entry name" value="TTL/TTLL_fam"/>
</dbReference>
<dbReference type="GO" id="GO:0015631">
    <property type="term" value="F:tubulin binding"/>
    <property type="evidence" value="ECO:0007669"/>
    <property type="project" value="TreeGrafter"/>
</dbReference>
<dbReference type="Pfam" id="PF03133">
    <property type="entry name" value="TTL"/>
    <property type="match status" value="1"/>
</dbReference>
<dbReference type="GO" id="GO:0070740">
    <property type="term" value="F:tubulin-glutamic acid ligase activity"/>
    <property type="evidence" value="ECO:0007669"/>
    <property type="project" value="TreeGrafter"/>
</dbReference>
<proteinExistence type="predicted"/>
<sequence>MKNVNNKFAHLTNFAVNSKKNGFRIDHEMQEGHTWSYSTFWAYLKRHHGIDRKPVWEDVKEIIIKTIISGEADMRKAAKSYLKSRYSVHELFGFDVLLDANLKPWVLEVNVSPFMDRNFTKVHVPLLKDVLNLAGIQVPFLGNREFRSQLGPERKSSVPKHLTMDHRLWVQTLSAETHEKHEYYRQSLSETQQQTILDNLTADDVRMLIETIDEDNRKGQFERIFPGPDTGTYLRFFEQPRYYNLLLHQWISRFHDNQEAGRDILESLCRQFKHVEA</sequence>
<dbReference type="GO" id="GO:0000226">
    <property type="term" value="P:microtubule cytoskeleton organization"/>
    <property type="evidence" value="ECO:0007669"/>
    <property type="project" value="TreeGrafter"/>
</dbReference>
<keyword evidence="2" id="KW-0547">Nucleotide-binding</keyword>
<evidence type="ECO:0000256" key="2">
    <source>
        <dbReference type="ARBA" id="ARBA00022741"/>
    </source>
</evidence>
<dbReference type="AlphaFoldDB" id="A0A1S3JTN0"/>
<keyword evidence="1" id="KW-0436">Ligase</keyword>
<dbReference type="RefSeq" id="XP_013413702.1">
    <property type="nucleotide sequence ID" value="XM_013558248.1"/>
</dbReference>
<keyword evidence="4" id="KW-1185">Reference proteome</keyword>
<dbReference type="GO" id="GO:0005524">
    <property type="term" value="F:ATP binding"/>
    <property type="evidence" value="ECO:0007669"/>
    <property type="project" value="UniProtKB-KW"/>
</dbReference>
<evidence type="ECO:0000256" key="3">
    <source>
        <dbReference type="ARBA" id="ARBA00022840"/>
    </source>
</evidence>
<keyword evidence="3" id="KW-0067">ATP-binding</keyword>
<dbReference type="STRING" id="7574.A0A1S3JTN0"/>
<dbReference type="GO" id="GO:0036064">
    <property type="term" value="C:ciliary basal body"/>
    <property type="evidence" value="ECO:0007669"/>
    <property type="project" value="TreeGrafter"/>
</dbReference>
<evidence type="ECO:0000313" key="4">
    <source>
        <dbReference type="Proteomes" id="UP000085678"/>
    </source>
</evidence>
<dbReference type="SUPFAM" id="SSF56059">
    <property type="entry name" value="Glutathione synthetase ATP-binding domain-like"/>
    <property type="match status" value="1"/>
</dbReference>
<dbReference type="InParanoid" id="A0A1S3JTN0"/>
<dbReference type="KEGG" id="lak:106176037"/>
<dbReference type="Proteomes" id="UP000085678">
    <property type="component" value="Unplaced"/>
</dbReference>